<dbReference type="Pfam" id="PF00994">
    <property type="entry name" value="MoCF_biosynth"/>
    <property type="match status" value="1"/>
</dbReference>
<dbReference type="EMBL" id="JWYV01000003">
    <property type="protein sequence ID" value="KKD00612.1"/>
    <property type="molecule type" value="Genomic_DNA"/>
</dbReference>
<gene>
    <name evidence="3" type="ORF">KY46_05745</name>
</gene>
<evidence type="ECO:0000259" key="2">
    <source>
        <dbReference type="SMART" id="SM00852"/>
    </source>
</evidence>
<evidence type="ECO:0000256" key="1">
    <source>
        <dbReference type="HAMAP-Rule" id="MF_00226"/>
    </source>
</evidence>
<organism evidence="3 4">
    <name type="scientific">Photobacterium halotolerans</name>
    <dbReference type="NCBI Taxonomy" id="265726"/>
    <lineage>
        <taxon>Bacteria</taxon>
        <taxon>Pseudomonadati</taxon>
        <taxon>Pseudomonadota</taxon>
        <taxon>Gammaproteobacteria</taxon>
        <taxon>Vibrionales</taxon>
        <taxon>Vibrionaceae</taxon>
        <taxon>Photobacterium</taxon>
    </lineage>
</organism>
<dbReference type="PIRSF" id="PIRSF006728">
    <property type="entry name" value="CinA"/>
    <property type="match status" value="1"/>
</dbReference>
<sequence length="410" mass="44667">MLQVVMISTGEEVLHGDIVDTNAAWLSRLFFQNGFALSRRTTVGDQLESLASEIEQCSLTADIVIVNGGLGPTTDDLTAQAAAIAAGAGLEQSEFWVERMIEKYRILGRDMPQANLKQAMLPEGADVLDNPVGTACGFMMKLNRAHLFFTPGVPSEFKVMVEDEILPRLKSLHPEVASLECHRLYSFGLSESGINDTLASLPLPPSFQLGYRSYLPFIEVKLFAPKDDTQAADVLAQIQARLGENIVGAGETLLDTIGTHFSKAPLTLTVAEQFTGGDVLNWLQDNPATQTALSQGWLLTTQVDPSLSDAEPMGASLAMAAAARQQTGSDLALVCGPLYDNSIAIALSTPNGDWAQHVRTRRQYANKPHRKMVATLMLDMLRRWQTGQTVIGQYESFERLSELFLPAEPS</sequence>
<dbReference type="PANTHER" id="PTHR13939">
    <property type="entry name" value="NICOTINAMIDE-NUCLEOTIDE AMIDOHYDROLASE PNCC"/>
    <property type="match status" value="1"/>
</dbReference>
<dbReference type="PANTHER" id="PTHR13939:SF0">
    <property type="entry name" value="NMN AMIDOHYDROLASE-LIKE PROTEIN YFAY"/>
    <property type="match status" value="1"/>
</dbReference>
<dbReference type="InterPro" id="IPR050101">
    <property type="entry name" value="CinA"/>
</dbReference>
<comment type="caution">
    <text evidence="3">The sequence shown here is derived from an EMBL/GenBank/DDBJ whole genome shotgun (WGS) entry which is preliminary data.</text>
</comment>
<keyword evidence="4" id="KW-1185">Reference proteome</keyword>
<dbReference type="InterPro" id="IPR001453">
    <property type="entry name" value="MoaB/Mog_dom"/>
</dbReference>
<name>A0A0F5VFP3_9GAMM</name>
<evidence type="ECO:0000313" key="3">
    <source>
        <dbReference type="EMBL" id="KKD00612.1"/>
    </source>
</evidence>
<dbReference type="AlphaFoldDB" id="A0A0F5VFP3"/>
<proteinExistence type="inferred from homology"/>
<dbReference type="Gene3D" id="3.40.980.10">
    <property type="entry name" value="MoaB/Mog-like domain"/>
    <property type="match status" value="1"/>
</dbReference>
<dbReference type="NCBIfam" id="TIGR00200">
    <property type="entry name" value="cinA_nterm"/>
    <property type="match status" value="1"/>
</dbReference>
<dbReference type="CDD" id="cd00885">
    <property type="entry name" value="cinA"/>
    <property type="match status" value="1"/>
</dbReference>
<dbReference type="Proteomes" id="UP000033633">
    <property type="component" value="Unassembled WGS sequence"/>
</dbReference>
<dbReference type="SUPFAM" id="SSF142433">
    <property type="entry name" value="CinA-like"/>
    <property type="match status" value="1"/>
</dbReference>
<dbReference type="HAMAP" id="MF_00226_B">
    <property type="entry name" value="CinA_B"/>
    <property type="match status" value="1"/>
</dbReference>
<dbReference type="OrthoDB" id="9801454at2"/>
<dbReference type="SMART" id="SM00852">
    <property type="entry name" value="MoCF_biosynth"/>
    <property type="match status" value="1"/>
</dbReference>
<protein>
    <recommendedName>
        <fullName evidence="1">CinA-like protein</fullName>
    </recommendedName>
</protein>
<dbReference type="STRING" id="265726.KY46_05745"/>
<feature type="domain" description="MoaB/Mog" evidence="2">
    <location>
        <begin position="5"/>
        <end position="172"/>
    </location>
</feature>
<dbReference type="RefSeq" id="WP_046219683.1">
    <property type="nucleotide sequence ID" value="NZ_JWYV01000003.1"/>
</dbReference>
<evidence type="ECO:0000313" key="4">
    <source>
        <dbReference type="Proteomes" id="UP000033633"/>
    </source>
</evidence>
<dbReference type="NCBIfam" id="TIGR00177">
    <property type="entry name" value="molyb_syn"/>
    <property type="match status" value="1"/>
</dbReference>
<dbReference type="SUPFAM" id="SSF53218">
    <property type="entry name" value="Molybdenum cofactor biosynthesis proteins"/>
    <property type="match status" value="1"/>
</dbReference>
<reference evidence="3 4" key="1">
    <citation type="submission" date="2014-12" db="EMBL/GenBank/DDBJ databases">
        <title>Mercury Reductase activity and rhizosphere competence traits in the genome of root associated Photobacterium halotolerans MELD1.</title>
        <authorList>
            <person name="Mathew D.C."/>
            <person name="Huang C.-C."/>
        </authorList>
    </citation>
    <scope>NUCLEOTIDE SEQUENCE [LARGE SCALE GENOMIC DNA]</scope>
    <source>
        <strain evidence="3 4">MELD1</strain>
    </source>
</reference>
<dbReference type="InterPro" id="IPR036425">
    <property type="entry name" value="MoaB/Mog-like_dom_sf"/>
</dbReference>
<accession>A0A0F5VFP3</accession>
<dbReference type="PATRIC" id="fig|265726.11.peg.3048"/>
<dbReference type="InterPro" id="IPR008135">
    <property type="entry name" value="Competence-induced_CinA"/>
</dbReference>
<dbReference type="InterPro" id="IPR036653">
    <property type="entry name" value="CinA-like_C"/>
</dbReference>
<comment type="similarity">
    <text evidence="1">Belongs to the CinA family.</text>
</comment>